<dbReference type="InterPro" id="IPR016071">
    <property type="entry name" value="Staphylococal_nuclease_OB-fold"/>
</dbReference>
<dbReference type="OrthoDB" id="6867997at2"/>
<dbReference type="InterPro" id="IPR035437">
    <property type="entry name" value="SNase_OB-fold_sf"/>
</dbReference>
<gene>
    <name evidence="2" type="ORF">DKT75_09655</name>
</gene>
<dbReference type="Proteomes" id="UP000245506">
    <property type="component" value="Unassembled WGS sequence"/>
</dbReference>
<evidence type="ECO:0000313" key="2">
    <source>
        <dbReference type="EMBL" id="PWQ96430.1"/>
    </source>
</evidence>
<dbReference type="PANTHER" id="PTHR12302">
    <property type="entry name" value="EBNA2 BINDING PROTEIN P100"/>
    <property type="match status" value="1"/>
</dbReference>
<dbReference type="PANTHER" id="PTHR12302:SF26">
    <property type="entry name" value="BLR1266 PROTEIN"/>
    <property type="match status" value="1"/>
</dbReference>
<organism evidence="2 3">
    <name type="scientific">Leucothrix arctica</name>
    <dbReference type="NCBI Taxonomy" id="1481894"/>
    <lineage>
        <taxon>Bacteria</taxon>
        <taxon>Pseudomonadati</taxon>
        <taxon>Pseudomonadota</taxon>
        <taxon>Gammaproteobacteria</taxon>
        <taxon>Thiotrichales</taxon>
        <taxon>Thiotrichaceae</taxon>
        <taxon>Leucothrix</taxon>
    </lineage>
</organism>
<dbReference type="Pfam" id="PF00565">
    <property type="entry name" value="SNase"/>
    <property type="match status" value="1"/>
</dbReference>
<evidence type="ECO:0000313" key="3">
    <source>
        <dbReference type="Proteomes" id="UP000245506"/>
    </source>
</evidence>
<proteinExistence type="predicted"/>
<dbReference type="PROSITE" id="PS50830">
    <property type="entry name" value="TNASE_3"/>
    <property type="match status" value="1"/>
</dbReference>
<dbReference type="SUPFAM" id="SSF50199">
    <property type="entry name" value="Staphylococcal nuclease"/>
    <property type="match status" value="1"/>
</dbReference>
<reference evidence="2 3" key="1">
    <citation type="submission" date="2018-05" db="EMBL/GenBank/DDBJ databases">
        <title>Leucothrix arctica sp. nov., isolated from Arctic seawater.</title>
        <authorList>
            <person name="Choi A."/>
            <person name="Baek K."/>
        </authorList>
    </citation>
    <scope>NUCLEOTIDE SEQUENCE [LARGE SCALE GENOMIC DNA]</scope>
    <source>
        <strain evidence="2 3">IMCC9719</strain>
    </source>
</reference>
<feature type="domain" description="TNase-like" evidence="1">
    <location>
        <begin position="23"/>
        <end position="150"/>
    </location>
</feature>
<dbReference type="Gene3D" id="2.40.50.90">
    <property type="match status" value="1"/>
</dbReference>
<dbReference type="SMART" id="SM00318">
    <property type="entry name" value="SNc"/>
    <property type="match status" value="1"/>
</dbReference>
<name>A0A317CJC9_9GAMM</name>
<dbReference type="AlphaFoldDB" id="A0A317CJC9"/>
<keyword evidence="3" id="KW-1185">Reference proteome</keyword>
<protein>
    <submittedName>
        <fullName evidence="2">Nuclease</fullName>
    </submittedName>
</protein>
<dbReference type="EMBL" id="QGKL01000029">
    <property type="protein sequence ID" value="PWQ96430.1"/>
    <property type="molecule type" value="Genomic_DNA"/>
</dbReference>
<comment type="caution">
    <text evidence="2">The sequence shown here is derived from an EMBL/GenBank/DDBJ whole genome shotgun (WGS) entry which is preliminary data.</text>
</comment>
<evidence type="ECO:0000259" key="1">
    <source>
        <dbReference type="PROSITE" id="PS50830"/>
    </source>
</evidence>
<accession>A0A317CJC9</accession>
<sequence>MLTAVSVILSFLFNVFDVPRPNCNLEGKVVKLADGDSIIVLDRDNVQHKIRLAGIDTPERKQPYGNMAKQFLSDKIANEVVCVGWYKKDRYQRLVGVILFNDEDVNLSIVKAGLAWHYKAYQKEQSESDREKYADAETYAKKKRLGLWKDRRAIAPWEWRRR</sequence>